<reference evidence="2" key="1">
    <citation type="submission" date="2018-08" db="EMBL/GenBank/DDBJ databases">
        <title>Draft genome sequence of azole-resistant Aspergillus thermomutatus (Neosartorya pseudofischeri) strain HMR AF 39, isolated from a human nasal aspirate.</title>
        <authorList>
            <person name="Parent-Michaud M."/>
            <person name="Dufresne P.J."/>
            <person name="Fournier E."/>
            <person name="Martineau C."/>
            <person name="Moreira S."/>
            <person name="Perkins V."/>
            <person name="De Repentigny L."/>
            <person name="Dufresne S.F."/>
        </authorList>
    </citation>
    <scope>NUCLEOTIDE SEQUENCE [LARGE SCALE GENOMIC DNA]</scope>
    <source>
        <strain evidence="2">HMR AF 39</strain>
    </source>
</reference>
<dbReference type="CDD" id="cd09917">
    <property type="entry name" value="F-box_SF"/>
    <property type="match status" value="1"/>
</dbReference>
<protein>
    <recommendedName>
        <fullName evidence="1">F-box domain-containing protein</fullName>
    </recommendedName>
</protein>
<dbReference type="Pfam" id="PF12937">
    <property type="entry name" value="F-box-like"/>
    <property type="match status" value="1"/>
</dbReference>
<organism evidence="2 3">
    <name type="scientific">Aspergillus thermomutatus</name>
    <name type="common">Neosartorya pseudofischeri</name>
    <dbReference type="NCBI Taxonomy" id="41047"/>
    <lineage>
        <taxon>Eukaryota</taxon>
        <taxon>Fungi</taxon>
        <taxon>Dikarya</taxon>
        <taxon>Ascomycota</taxon>
        <taxon>Pezizomycotina</taxon>
        <taxon>Eurotiomycetes</taxon>
        <taxon>Eurotiomycetidae</taxon>
        <taxon>Eurotiales</taxon>
        <taxon>Aspergillaceae</taxon>
        <taxon>Aspergillus</taxon>
        <taxon>Aspergillus subgen. Fumigati</taxon>
    </lineage>
</organism>
<evidence type="ECO:0000313" key="2">
    <source>
        <dbReference type="EMBL" id="RHZ43837.1"/>
    </source>
</evidence>
<proteinExistence type="predicted"/>
<dbReference type="GeneID" id="38122087"/>
<gene>
    <name evidence="2" type="ORF">CDV56_100113</name>
</gene>
<feature type="domain" description="F-box" evidence="1">
    <location>
        <begin position="1"/>
        <end position="52"/>
    </location>
</feature>
<dbReference type="AlphaFoldDB" id="A0A397FZ71"/>
<dbReference type="PROSITE" id="PS50181">
    <property type="entry name" value="FBOX"/>
    <property type="match status" value="1"/>
</dbReference>
<dbReference type="SUPFAM" id="SSF81383">
    <property type="entry name" value="F-box domain"/>
    <property type="match status" value="1"/>
</dbReference>
<dbReference type="EMBL" id="NKHU02000375">
    <property type="protein sequence ID" value="RHZ43837.1"/>
    <property type="molecule type" value="Genomic_DNA"/>
</dbReference>
<dbReference type="Gene3D" id="1.20.1280.50">
    <property type="match status" value="1"/>
</dbReference>
<dbReference type="RefSeq" id="XP_026610017.1">
    <property type="nucleotide sequence ID" value="XM_026753732.1"/>
</dbReference>
<dbReference type="VEuPathDB" id="FungiDB:CDV56_100113"/>
<keyword evidence="3" id="KW-1185">Reference proteome</keyword>
<dbReference type="Proteomes" id="UP000215305">
    <property type="component" value="Unassembled WGS sequence"/>
</dbReference>
<dbReference type="OrthoDB" id="5384804at2759"/>
<sequence>MMSLQSLPAEVTLQIFQLLDNIDDALRLGRSCRQLYRILDRPGHRHMIMKSIIQRSEYHKYDLQLSHLTQFHAECAKIYATQPRLPMSRRPDTDMVKSFHEPSKELLASPLAVAEIVTRWHAMKALFDLYCKKSVRSSYMANWETSWNCFTETDGENETAGPSTQSICDSFAQLPLQEKQRAYERFYRALTAHWVAVELTWVIRVSKHKTERDFKRWERTVYNRWSNNPQRSLEEKLDIFEILDFVWFFLVSKIFDHSGTVADWIEVALESATPRDLSPLDLYLSHIEGSGHPAQLGTDHPDVLADDYTGWFIDDLTSIIRPPHVIELLLRLAWDPKSQSDFDRPEYVRKLGLLDQSYRWEQTKADGFRTYDVELYTIDLPDTDILLSLYDMAFRVQDEELWDLITKKYRWPDSEIDEQELNSECAEQWEWDKENLWNTDMRGEIFFRQETQTELFERLIQLEGLYIMGEGLVFDPLDPEGLYLMAD</sequence>
<name>A0A397FZ71_ASPTH</name>
<comment type="caution">
    <text evidence="2">The sequence shown here is derived from an EMBL/GenBank/DDBJ whole genome shotgun (WGS) entry which is preliminary data.</text>
</comment>
<dbReference type="InterPro" id="IPR001810">
    <property type="entry name" value="F-box_dom"/>
</dbReference>
<accession>A0A397FZ71</accession>
<evidence type="ECO:0000313" key="3">
    <source>
        <dbReference type="Proteomes" id="UP000215305"/>
    </source>
</evidence>
<evidence type="ECO:0000259" key="1">
    <source>
        <dbReference type="PROSITE" id="PS50181"/>
    </source>
</evidence>
<dbReference type="InterPro" id="IPR036047">
    <property type="entry name" value="F-box-like_dom_sf"/>
</dbReference>